<organism evidence="2">
    <name type="scientific">Tanacetum cinerariifolium</name>
    <name type="common">Dalmatian daisy</name>
    <name type="synonym">Chrysanthemum cinerariifolium</name>
    <dbReference type="NCBI Taxonomy" id="118510"/>
    <lineage>
        <taxon>Eukaryota</taxon>
        <taxon>Viridiplantae</taxon>
        <taxon>Streptophyta</taxon>
        <taxon>Embryophyta</taxon>
        <taxon>Tracheophyta</taxon>
        <taxon>Spermatophyta</taxon>
        <taxon>Magnoliopsida</taxon>
        <taxon>eudicotyledons</taxon>
        <taxon>Gunneridae</taxon>
        <taxon>Pentapetalae</taxon>
        <taxon>asterids</taxon>
        <taxon>campanulids</taxon>
        <taxon>Asterales</taxon>
        <taxon>Asteraceae</taxon>
        <taxon>Asteroideae</taxon>
        <taxon>Anthemideae</taxon>
        <taxon>Anthemidinae</taxon>
        <taxon>Tanacetum</taxon>
    </lineage>
</organism>
<reference evidence="2" key="1">
    <citation type="journal article" date="2019" name="Sci. Rep.">
        <title>Draft genome of Tanacetum cinerariifolium, the natural source of mosquito coil.</title>
        <authorList>
            <person name="Yamashiro T."/>
            <person name="Shiraishi A."/>
            <person name="Satake H."/>
            <person name="Nakayama K."/>
        </authorList>
    </citation>
    <scope>NUCLEOTIDE SEQUENCE</scope>
</reference>
<feature type="region of interest" description="Disordered" evidence="1">
    <location>
        <begin position="213"/>
        <end position="238"/>
    </location>
</feature>
<protein>
    <submittedName>
        <fullName evidence="2">Uncharacterized protein</fullName>
    </submittedName>
</protein>
<name>A0A6L2MM49_TANCI</name>
<gene>
    <name evidence="2" type="ORF">Tci_047036</name>
</gene>
<evidence type="ECO:0000313" key="2">
    <source>
        <dbReference type="EMBL" id="GEU75058.1"/>
    </source>
</evidence>
<evidence type="ECO:0000256" key="1">
    <source>
        <dbReference type="SAM" id="MobiDB-lite"/>
    </source>
</evidence>
<dbReference type="EMBL" id="BKCJ010007007">
    <property type="protein sequence ID" value="GEU75058.1"/>
    <property type="molecule type" value="Genomic_DNA"/>
</dbReference>
<accession>A0A6L2MM49</accession>
<dbReference type="AlphaFoldDB" id="A0A6L2MM49"/>
<sequence>MVFHKMDTEEVSDRFMVPCFVNGLEAYDGEINIGMKENMILNEFALKLCLEHEVKRGNKVVKKELIIALRGEIYFVKFIINLEKDVEPVKEEEEAIKKVKGKALKEKADPEAFINPIKLEGREEINKVDKGITKISQTQTEAMRMLTNVHCQTKRAYDMKPDHQDPNDLDNTKPQKRYCFHKFIMNFCYGKDAVERQSIDLDVTTLRELIDSDGSLIPDDPQSGVPRVGIPKPPRASM</sequence>
<proteinExistence type="predicted"/>
<comment type="caution">
    <text evidence="2">The sequence shown here is derived from an EMBL/GenBank/DDBJ whole genome shotgun (WGS) entry which is preliminary data.</text>
</comment>